<keyword evidence="3" id="KW-0378">Hydrolase</keyword>
<organism evidence="7 8">
    <name type="scientific">Lactobacillus phage LP65</name>
    <dbReference type="NCBI Taxonomy" id="2892344"/>
    <lineage>
        <taxon>Viruses</taxon>
        <taxon>Duplodnaviria</taxon>
        <taxon>Heunggongvirae</taxon>
        <taxon>Uroviricota</taxon>
        <taxon>Caudoviricetes</taxon>
        <taxon>Herelleviridae</taxon>
        <taxon>Salchichonvirus</taxon>
        <taxon>Salchichonvirus LP65</taxon>
    </lineage>
</organism>
<dbReference type="Proteomes" id="UP000002117">
    <property type="component" value="Segment"/>
</dbReference>
<evidence type="ECO:0000256" key="4">
    <source>
        <dbReference type="ARBA" id="ARBA00022807"/>
    </source>
</evidence>
<feature type="compositionally biased region" description="Acidic residues" evidence="5">
    <location>
        <begin position="898"/>
        <end position="908"/>
    </location>
</feature>
<dbReference type="Pfam" id="PF00877">
    <property type="entry name" value="NLPC_P60"/>
    <property type="match status" value="1"/>
</dbReference>
<dbReference type="InterPro" id="IPR038765">
    <property type="entry name" value="Papain-like_cys_pep_sf"/>
</dbReference>
<feature type="region of interest" description="Disordered" evidence="5">
    <location>
        <begin position="430"/>
        <end position="450"/>
    </location>
</feature>
<sequence length="1062" mass="117138">MANSKQIDLPKLNANFTTTFYTVSGSYPVVARSTSGSVPSNSRKYFDDGLISFNTNNDLSNNNPSFSIMLTDAYDWKSLLVPNDYVRIDVSYYSNIFSDEAGKVVKTTLITGLITSVELEEDAGNNSRFYVITCKGVAKIMDNITLTAFTELTSNLSSGLAMIQEDSKTGIMFNQRSSGNIIGQVLNRFIFGDSAKLTYNFQGTTANYKMEDILKVKIEENTDEALSTNYSQYQNYNGSILSMVKDLSSAPFNEFYWTHEDGVATLNYRPTPFDPERWRALPSIQIDPSNIIQQNVSVNDSEQFSTFKLLANGGILSVAPSGGFGNGFYIVTNESLIRRYGYKDLEVPTDYFGTNTNKDDNASDVSANVSTWTKRFTSQAKKAASYYNQSVFKKVNPKGSWSKSRKTSENGEPDWTPYILAIIDTEHKLNSSSQSDPANSRSRGSASSTAQGSCNYVASFLSDAYTKGKKLSPAITSNLVFVQSYNMGLGYEDYLNSISQASNSTDATFEYSKRLAKARGNTGLSKTRYNTAQSKANGKEWIYSKGGNPYYYLEVSSRLSGSFDTSISVNATSAPSSQGKTESAARKKYPYYANIADAFAYASDSTVNNQYTVPAELGGITGFESMKSYLKKSPTRKSFYAWCAKRSPVISESVANKIYTEVKNSKNDLTRSEYIQYQNPNAMLTSSNLSKSSKYLKSYKTIKAHPLKASEELITEMNYNIGSKQAYEIVQSYIKNKGITHAEYQRIMSRYKYNDKQDGVNSNGSSVSSSVSYLTKVYTEKLFNWYADNSKFSSGTIVMNGTSGIESGKRLIVKDTEREGVYWEYYIESVSHNFSYSTNWITTVGVTRGLPLSGLDDNRRFTTPKSFWGTSQPFIGGYFGELTVAQAEEKYKSSSGGGDDESDADDSGDGSALANKAASIGKNLVSKRGKGSIYDQGAHGDTSALEKSPARGDCSQFVYYCYKEAGLDISHGGSWTTWDIAKSSNLKTISSNGSNKSSAKKKMKNGDIIFFNTEGTDSHMGIYIGDGKFVGFQSEPNMLSQASLSNSYWQGAFGGHVMRSKK</sequence>
<dbReference type="GO" id="GO:0008234">
    <property type="term" value="F:cysteine-type peptidase activity"/>
    <property type="evidence" value="ECO:0007669"/>
    <property type="project" value="UniProtKB-KW"/>
</dbReference>
<accession>Q5ULI0</accession>
<evidence type="ECO:0000256" key="1">
    <source>
        <dbReference type="ARBA" id="ARBA00007074"/>
    </source>
</evidence>
<evidence type="ECO:0000259" key="6">
    <source>
        <dbReference type="PROSITE" id="PS51935"/>
    </source>
</evidence>
<comment type="similarity">
    <text evidence="1">Belongs to the peptidase C40 family.</text>
</comment>
<name>Q5ULI0_9CAUD</name>
<reference evidence="7 8" key="1">
    <citation type="journal article" date="2004" name="J. Bacteriol.">
        <title>Lactobacillus plantarum bacteriophage LP65: a new member of the SPO1-like genus of the family Myoviridae.</title>
        <authorList>
            <person name="Chibani-Chennoufi S."/>
            <person name="Dillmann M.L."/>
            <person name="Marvin-Guy L."/>
            <person name="Rami-Shojaei S."/>
            <person name="Brussow H."/>
        </authorList>
    </citation>
    <scope>NUCLEOTIDE SEQUENCE</scope>
</reference>
<proteinExistence type="inferred from homology"/>
<dbReference type="PANTHER" id="PTHR47053:SF1">
    <property type="entry name" value="MUREIN DD-ENDOPEPTIDASE MEPH-RELATED"/>
    <property type="match status" value="1"/>
</dbReference>
<feature type="domain" description="NlpC/P60" evidence="6">
    <location>
        <begin position="911"/>
        <end position="1060"/>
    </location>
</feature>
<dbReference type="GO" id="GO:0006508">
    <property type="term" value="P:proteolysis"/>
    <property type="evidence" value="ECO:0007669"/>
    <property type="project" value="UniProtKB-KW"/>
</dbReference>
<dbReference type="PANTHER" id="PTHR47053">
    <property type="entry name" value="MUREIN DD-ENDOPEPTIDASE MEPH-RELATED"/>
    <property type="match status" value="1"/>
</dbReference>
<gene>
    <name evidence="7" type="ORF">orf134</name>
</gene>
<evidence type="ECO:0000256" key="3">
    <source>
        <dbReference type="ARBA" id="ARBA00022801"/>
    </source>
</evidence>
<keyword evidence="2" id="KW-0645">Protease</keyword>
<dbReference type="GO" id="GO:0001897">
    <property type="term" value="P:symbiont-mediated cytolysis of host cell"/>
    <property type="evidence" value="ECO:0007669"/>
    <property type="project" value="UniProtKB-ARBA"/>
</dbReference>
<evidence type="ECO:0000256" key="2">
    <source>
        <dbReference type="ARBA" id="ARBA00022670"/>
    </source>
</evidence>
<evidence type="ECO:0000313" key="7">
    <source>
        <dbReference type="EMBL" id="AAV35954.1"/>
    </source>
</evidence>
<dbReference type="InterPro" id="IPR051202">
    <property type="entry name" value="Peptidase_C40"/>
</dbReference>
<dbReference type="Pfam" id="PF13702">
    <property type="entry name" value="Lysozyme_like"/>
    <property type="match status" value="1"/>
</dbReference>
<evidence type="ECO:0000313" key="8">
    <source>
        <dbReference type="Proteomes" id="UP000002117"/>
    </source>
</evidence>
<dbReference type="SUPFAM" id="SSF54001">
    <property type="entry name" value="Cysteine proteinases"/>
    <property type="match status" value="1"/>
</dbReference>
<keyword evidence="8" id="KW-1185">Reference proteome</keyword>
<dbReference type="KEGG" id="vg:3197478"/>
<dbReference type="InterPro" id="IPR000064">
    <property type="entry name" value="NLP_P60_dom"/>
</dbReference>
<dbReference type="PROSITE" id="PS51935">
    <property type="entry name" value="NLPC_P60"/>
    <property type="match status" value="1"/>
</dbReference>
<protein>
    <submittedName>
        <fullName evidence="7">Orf134</fullName>
    </submittedName>
</protein>
<dbReference type="RefSeq" id="YP_164769.1">
    <property type="nucleotide sequence ID" value="NC_006565.1"/>
</dbReference>
<dbReference type="Gene3D" id="3.90.1720.10">
    <property type="entry name" value="endopeptidase domain like (from Nostoc punctiforme)"/>
    <property type="match status" value="1"/>
</dbReference>
<dbReference type="EMBL" id="AY682195">
    <property type="protein sequence ID" value="AAV35954.1"/>
    <property type="molecule type" value="Genomic_DNA"/>
</dbReference>
<keyword evidence="4" id="KW-0788">Thiol protease</keyword>
<feature type="region of interest" description="Disordered" evidence="5">
    <location>
        <begin position="890"/>
        <end position="912"/>
    </location>
</feature>
<dbReference type="InterPro" id="IPR047194">
    <property type="entry name" value="CwlT-like_lysozyme"/>
</dbReference>
<evidence type="ECO:0000256" key="5">
    <source>
        <dbReference type="SAM" id="MobiDB-lite"/>
    </source>
</evidence>
<dbReference type="OrthoDB" id="684at10239"/>